<accession>A0A514ABX9</accession>
<gene>
    <name evidence="2" type="primary">ND2</name>
</gene>
<feature type="transmembrane region" description="Helical" evidence="1">
    <location>
        <begin position="223"/>
        <end position="242"/>
    </location>
</feature>
<protein>
    <submittedName>
        <fullName evidence="2">NADH dehydrogenase subunit 2</fullName>
    </submittedName>
</protein>
<feature type="transmembrane region" description="Helical" evidence="1">
    <location>
        <begin position="77"/>
        <end position="101"/>
    </location>
</feature>
<evidence type="ECO:0000256" key="1">
    <source>
        <dbReference type="SAM" id="Phobius"/>
    </source>
</evidence>
<reference evidence="2" key="1">
    <citation type="journal article" date="2019" name="Nucleic Acids Res.">
        <title>Coding palindromes in mitochondrial genes of Nematomorpha.</title>
        <authorList>
            <person name="Mikhailov K.V."/>
            <person name="Efeykin B.D."/>
            <person name="Panchin A.Y."/>
            <person name="Knorre D.A."/>
            <person name="Logacheva M.D."/>
            <person name="Penin A.A."/>
            <person name="Muntyan M.S."/>
            <person name="Nikitin M.A."/>
            <person name="Popova O.V."/>
            <person name="Zanegina O.N."/>
            <person name="Vyssokikh M.Y."/>
            <person name="Spiridonov S.E."/>
            <person name="Aleoshin V.V."/>
            <person name="Panchin Y.V."/>
        </authorList>
    </citation>
    <scope>NUCLEOTIDE SEQUENCE</scope>
</reference>
<feature type="transmembrane region" description="Helical" evidence="1">
    <location>
        <begin position="147"/>
        <end position="168"/>
    </location>
</feature>
<feature type="transmembrane region" description="Helical" evidence="1">
    <location>
        <begin position="180"/>
        <end position="203"/>
    </location>
</feature>
<feature type="transmembrane region" description="Helical" evidence="1">
    <location>
        <begin position="24"/>
        <end position="48"/>
    </location>
</feature>
<feature type="transmembrane region" description="Helical" evidence="1">
    <location>
        <begin position="249"/>
        <end position="269"/>
    </location>
</feature>
<name>A0A514ABX9_9BILA</name>
<dbReference type="EMBL" id="MG257766">
    <property type="protein sequence ID" value="QDH52428.1"/>
    <property type="molecule type" value="Genomic_DNA"/>
</dbReference>
<geneLocation type="mitochondrion" evidence="2"/>
<dbReference type="AlphaFoldDB" id="A0A514ABX9"/>
<feature type="transmembrane region" description="Helical" evidence="1">
    <location>
        <begin position="275"/>
        <end position="294"/>
    </location>
</feature>
<keyword evidence="1" id="KW-0472">Membrane</keyword>
<evidence type="ECO:0000313" key="2">
    <source>
        <dbReference type="EMBL" id="QDH52428.1"/>
    </source>
</evidence>
<sequence length="326" mass="37931">MGSLNMMILYVFTFWWSLSVFSDFLLWVGLSLNLIFFLFIFMNFFWGLSSLVPMIYYYVVQSISSLLFLIFSQTNYVWAPIFFLSIFFLKSSLVPMHNWFVKSSKMAGWKFFASISSLQKGLPVYFIIMWCKEFPACYFWSFHKPIMYGLLLSFFLGGLSPLFSGNLFEILIYSSINVGAWLVLIGSLKLSLLASFIFVYFMVLTGFFSSKSMPIKMLKDKALSFSILIGISLMVLSGFPLSPIFLFKILAVLFLVKHGMMLFVFLSFLLSSISYFFYFKVMMFYSTLWVWLCLSENPTKIFFVRYGLFFLLLGIMTFQILGTSLF</sequence>
<organism evidence="2">
    <name type="scientific">Gordionus wolterstorffii</name>
    <dbReference type="NCBI Taxonomy" id="190562"/>
    <lineage>
        <taxon>Eukaryota</taxon>
        <taxon>Metazoa</taxon>
        <taxon>Ecdysozoa</taxon>
        <taxon>Nematomorpha</taxon>
        <taxon>Gordioida</taxon>
        <taxon>Chordodea</taxon>
        <taxon>Chordodoidea</taxon>
        <taxon>Parachordodidae</taxon>
        <taxon>Gordionus</taxon>
    </lineage>
</organism>
<keyword evidence="1" id="KW-0812">Transmembrane</keyword>
<proteinExistence type="predicted"/>
<keyword evidence="1" id="KW-1133">Transmembrane helix</keyword>
<feature type="transmembrane region" description="Helical" evidence="1">
    <location>
        <begin position="306"/>
        <end position="325"/>
    </location>
</feature>
<keyword evidence="2" id="KW-0496">Mitochondrion</keyword>